<organism evidence="1 2">
    <name type="scientific">Candidatus Gallionella acididurans</name>
    <dbReference type="NCBI Taxonomy" id="1796491"/>
    <lineage>
        <taxon>Bacteria</taxon>
        <taxon>Pseudomonadati</taxon>
        <taxon>Pseudomonadota</taxon>
        <taxon>Betaproteobacteria</taxon>
        <taxon>Nitrosomonadales</taxon>
        <taxon>Gallionellaceae</taxon>
        <taxon>Gallionella</taxon>
    </lineage>
</organism>
<dbReference type="Proteomes" id="UP000070578">
    <property type="component" value="Unassembled WGS sequence"/>
</dbReference>
<dbReference type="EMBL" id="LSLI01000010">
    <property type="protein sequence ID" value="KXS33129.1"/>
    <property type="molecule type" value="Genomic_DNA"/>
</dbReference>
<evidence type="ECO:0008006" key="3">
    <source>
        <dbReference type="Google" id="ProtNLM"/>
    </source>
</evidence>
<evidence type="ECO:0000313" key="1">
    <source>
        <dbReference type="EMBL" id="KXS33129.1"/>
    </source>
</evidence>
<accession>A0A139BVX9</accession>
<comment type="caution">
    <text evidence="1">The sequence shown here is derived from an EMBL/GenBank/DDBJ whole genome shotgun (WGS) entry which is preliminary data.</text>
</comment>
<reference evidence="1 2" key="2">
    <citation type="submission" date="2016-03" db="EMBL/GenBank/DDBJ databases">
        <title>New uncultured bacterium of the family Gallionellaceae from acid mine drainage: description and reconstruction of genome based on metagenomic analysis of microbial community.</title>
        <authorList>
            <person name="Kadnikov V."/>
            <person name="Ivasenko D."/>
            <person name="Beletsky A."/>
            <person name="Mardanov A."/>
            <person name="Danilova E."/>
            <person name="Pimenov N."/>
            <person name="Karnachuk O."/>
            <person name="Ravin N."/>
        </authorList>
    </citation>
    <scope>NUCLEOTIDE SEQUENCE [LARGE SCALE GENOMIC DNA]</scope>
    <source>
        <strain evidence="1">ShG14-8</strain>
    </source>
</reference>
<reference evidence="1 2" key="1">
    <citation type="submission" date="2016-02" db="EMBL/GenBank/DDBJ databases">
        <authorList>
            <person name="Wen L."/>
            <person name="He K."/>
            <person name="Yang H."/>
        </authorList>
    </citation>
    <scope>NUCLEOTIDE SEQUENCE [LARGE SCALE GENOMIC DNA]</scope>
    <source>
        <strain evidence="1">ShG14-8</strain>
    </source>
</reference>
<protein>
    <recommendedName>
        <fullName evidence="3">HEPN domain-containing protein</fullName>
    </recommendedName>
</protein>
<proteinExistence type="predicted"/>
<gene>
    <name evidence="1" type="ORF">AWT59_0686</name>
</gene>
<sequence length="163" mass="18407">MSTLRHKLMHQESEKRLHAAQLLSAASDDSDSAYLLQLIAFELLLKIVVEKVTQTNAHSHKYQDLFNSLPLEKQDEILCIAGERIGPSELSSDYAGVLMDLGSNFVKLRYPYEKYSHMIEPDYEKVGAKWIASGANTADADFRYHPEELFGLTFALQQVANIC</sequence>
<name>A0A139BVX9_9PROT</name>
<dbReference type="AlphaFoldDB" id="A0A139BVX9"/>
<evidence type="ECO:0000313" key="2">
    <source>
        <dbReference type="Proteomes" id="UP000070578"/>
    </source>
</evidence>